<proteinExistence type="predicted"/>
<reference evidence="3" key="1">
    <citation type="submission" date="2016-10" db="EMBL/GenBank/DDBJ databases">
        <authorList>
            <person name="Varghese N."/>
        </authorList>
    </citation>
    <scope>NUCLEOTIDE SEQUENCE [LARGE SCALE GENOMIC DNA]</scope>
    <source>
        <strain evidence="3">DSM 45096 / BCRC 16803 / CGMCC 4.1857 / CIP 109030 / JCM 12277 / KCTC 19219 / NBRC 100920 / 33214</strain>
    </source>
</reference>
<dbReference type="OrthoDB" id="4232640at2"/>
<keyword evidence="1" id="KW-0812">Transmembrane</keyword>
<dbReference type="AlphaFoldDB" id="A0A1H7MSW8"/>
<dbReference type="STRING" id="235985.SAMN05414137_10647"/>
<dbReference type="EMBL" id="FOAZ01000006">
    <property type="protein sequence ID" value="SEL14303.1"/>
    <property type="molecule type" value="Genomic_DNA"/>
</dbReference>
<evidence type="ECO:0000313" key="2">
    <source>
        <dbReference type="EMBL" id="SEL14303.1"/>
    </source>
</evidence>
<dbReference type="RefSeq" id="WP_042447335.1">
    <property type="nucleotide sequence ID" value="NZ_BBPN01000012.1"/>
</dbReference>
<evidence type="ECO:0000313" key="3">
    <source>
        <dbReference type="Proteomes" id="UP000183015"/>
    </source>
</evidence>
<dbReference type="Proteomes" id="UP000183015">
    <property type="component" value="Unassembled WGS sequence"/>
</dbReference>
<feature type="transmembrane region" description="Helical" evidence="1">
    <location>
        <begin position="29"/>
        <end position="51"/>
    </location>
</feature>
<organism evidence="2 3">
    <name type="scientific">Streptacidiphilus jiangxiensis</name>
    <dbReference type="NCBI Taxonomy" id="235985"/>
    <lineage>
        <taxon>Bacteria</taxon>
        <taxon>Bacillati</taxon>
        <taxon>Actinomycetota</taxon>
        <taxon>Actinomycetes</taxon>
        <taxon>Kitasatosporales</taxon>
        <taxon>Streptomycetaceae</taxon>
        <taxon>Streptacidiphilus</taxon>
    </lineage>
</organism>
<name>A0A1H7MSW8_STRJI</name>
<evidence type="ECO:0008006" key="4">
    <source>
        <dbReference type="Google" id="ProtNLM"/>
    </source>
</evidence>
<keyword evidence="3" id="KW-1185">Reference proteome</keyword>
<accession>A0A1H7MSW8</accession>
<evidence type="ECO:0000256" key="1">
    <source>
        <dbReference type="SAM" id="Phobius"/>
    </source>
</evidence>
<feature type="transmembrane region" description="Helical" evidence="1">
    <location>
        <begin position="57"/>
        <end position="74"/>
    </location>
</feature>
<protein>
    <recommendedName>
        <fullName evidence="4">YcxB-like protein</fullName>
    </recommendedName>
</protein>
<sequence length="165" mass="18289">MSALPIVTSFTSSPEMVLRSYRACHRSRYLNRLALMITCATVGLIEVAISLNGSFPVRWAGVALALWGVAFFAWRELSVRRQLAPYLKGSRQVTITLTETEYRTQGPDRATARTWTTFSSVTRVGDFWVLRLSPQAAMGLPVSALDEQQTAAFTALMREKGLCPA</sequence>
<keyword evidence="1" id="KW-1133">Transmembrane helix</keyword>
<dbReference type="eggNOG" id="ENOG5030QVJ">
    <property type="taxonomic scope" value="Bacteria"/>
</dbReference>
<keyword evidence="1" id="KW-0472">Membrane</keyword>
<gene>
    <name evidence="2" type="ORF">SAMN05414137_10647</name>
</gene>